<accession>A0A9N9DJT7</accession>
<organism evidence="1 2">
    <name type="scientific">Funneliformis caledonium</name>
    <dbReference type="NCBI Taxonomy" id="1117310"/>
    <lineage>
        <taxon>Eukaryota</taxon>
        <taxon>Fungi</taxon>
        <taxon>Fungi incertae sedis</taxon>
        <taxon>Mucoromycota</taxon>
        <taxon>Glomeromycotina</taxon>
        <taxon>Glomeromycetes</taxon>
        <taxon>Glomerales</taxon>
        <taxon>Glomeraceae</taxon>
        <taxon>Funneliformis</taxon>
    </lineage>
</organism>
<protein>
    <submittedName>
        <fullName evidence="1">17099_t:CDS:1</fullName>
    </submittedName>
</protein>
<comment type="caution">
    <text evidence="1">The sequence shown here is derived from an EMBL/GenBank/DDBJ whole genome shotgun (WGS) entry which is preliminary data.</text>
</comment>
<dbReference type="OrthoDB" id="2446214at2759"/>
<keyword evidence="2" id="KW-1185">Reference proteome</keyword>
<gene>
    <name evidence="1" type="ORF">FCALED_LOCUS10465</name>
</gene>
<feature type="non-terminal residue" evidence="1">
    <location>
        <position position="1"/>
    </location>
</feature>
<dbReference type="EMBL" id="CAJVPQ010003866">
    <property type="protein sequence ID" value="CAG8638985.1"/>
    <property type="molecule type" value="Genomic_DNA"/>
</dbReference>
<name>A0A9N9DJT7_9GLOM</name>
<proteinExistence type="predicted"/>
<evidence type="ECO:0000313" key="2">
    <source>
        <dbReference type="Proteomes" id="UP000789570"/>
    </source>
</evidence>
<reference evidence="1" key="1">
    <citation type="submission" date="2021-06" db="EMBL/GenBank/DDBJ databases">
        <authorList>
            <person name="Kallberg Y."/>
            <person name="Tangrot J."/>
            <person name="Rosling A."/>
        </authorList>
    </citation>
    <scope>NUCLEOTIDE SEQUENCE</scope>
    <source>
        <strain evidence="1">UK204</strain>
    </source>
</reference>
<evidence type="ECO:0000313" key="1">
    <source>
        <dbReference type="EMBL" id="CAG8638985.1"/>
    </source>
</evidence>
<dbReference type="AlphaFoldDB" id="A0A9N9DJT7"/>
<dbReference type="Proteomes" id="UP000789570">
    <property type="component" value="Unassembled WGS sequence"/>
</dbReference>
<sequence length="67" mass="7438">KSHVRYDAANPRHTGVARAIESKAIISICGELHKGDNMIHIVTTDIEWNNTYLGSTSSLEQTTDNKK</sequence>